<evidence type="ECO:0000256" key="1">
    <source>
        <dbReference type="PROSITE-ProRule" id="PRU00169"/>
    </source>
</evidence>
<sequence>MTGMTTDVTSAATDDVVTSSPRVLLYSDDRTVREQVRLAVGPRLGAGAPEIRWTEVATPTEVVRRADDETWDLLVLDGEADKAGGMGLCRQLKNEIYECPPVLVLTGRPQDAWLATWSLADGVVSRPLDPFEVQAAVARLLTQPTGQAGAGRA</sequence>
<dbReference type="Gene3D" id="3.40.50.2300">
    <property type="match status" value="1"/>
</dbReference>
<comment type="caution">
    <text evidence="3">The sequence shown here is derived from an EMBL/GenBank/DDBJ whole genome shotgun (WGS) entry which is preliminary data.</text>
</comment>
<feature type="modified residue" description="4-aspartylphosphate" evidence="1">
    <location>
        <position position="77"/>
    </location>
</feature>
<dbReference type="SMART" id="SM00448">
    <property type="entry name" value="REC"/>
    <property type="match status" value="1"/>
</dbReference>
<dbReference type="InterPro" id="IPR011006">
    <property type="entry name" value="CheY-like_superfamily"/>
</dbReference>
<dbReference type="EMBL" id="BMPT01000017">
    <property type="protein sequence ID" value="GGM37321.1"/>
    <property type="molecule type" value="Genomic_DNA"/>
</dbReference>
<evidence type="ECO:0000313" key="4">
    <source>
        <dbReference type="Proteomes" id="UP000655589"/>
    </source>
</evidence>
<reference evidence="3" key="1">
    <citation type="journal article" date="2014" name="Int. J. Syst. Evol. Microbiol.">
        <title>Complete genome sequence of Corynebacterium casei LMG S-19264T (=DSM 44701T), isolated from a smear-ripened cheese.</title>
        <authorList>
            <consortium name="US DOE Joint Genome Institute (JGI-PGF)"/>
            <person name="Walter F."/>
            <person name="Albersmeier A."/>
            <person name="Kalinowski J."/>
            <person name="Ruckert C."/>
        </authorList>
    </citation>
    <scope>NUCLEOTIDE SEQUENCE</scope>
    <source>
        <strain evidence="3">JCM 3051</strain>
    </source>
</reference>
<organism evidence="3 4">
    <name type="scientific">Promicromonospora citrea</name>
    <dbReference type="NCBI Taxonomy" id="43677"/>
    <lineage>
        <taxon>Bacteria</taxon>
        <taxon>Bacillati</taxon>
        <taxon>Actinomycetota</taxon>
        <taxon>Actinomycetes</taxon>
        <taxon>Micrococcales</taxon>
        <taxon>Promicromonosporaceae</taxon>
        <taxon>Promicromonospora</taxon>
    </lineage>
</organism>
<keyword evidence="1" id="KW-0597">Phosphoprotein</keyword>
<reference evidence="3" key="2">
    <citation type="submission" date="2020-09" db="EMBL/GenBank/DDBJ databases">
        <authorList>
            <person name="Sun Q."/>
            <person name="Ohkuma M."/>
        </authorList>
    </citation>
    <scope>NUCLEOTIDE SEQUENCE</scope>
    <source>
        <strain evidence="3">JCM 3051</strain>
    </source>
</reference>
<keyword evidence="4" id="KW-1185">Reference proteome</keyword>
<dbReference type="GO" id="GO:0000160">
    <property type="term" value="P:phosphorelay signal transduction system"/>
    <property type="evidence" value="ECO:0007669"/>
    <property type="project" value="InterPro"/>
</dbReference>
<gene>
    <name evidence="3" type="ORF">GCM10010102_36010</name>
</gene>
<proteinExistence type="predicted"/>
<name>A0A8H9L8A8_9MICO</name>
<dbReference type="PROSITE" id="PS50110">
    <property type="entry name" value="RESPONSE_REGULATORY"/>
    <property type="match status" value="1"/>
</dbReference>
<dbReference type="RefSeq" id="WP_171104744.1">
    <property type="nucleotide sequence ID" value="NZ_BMPT01000017.1"/>
</dbReference>
<accession>A0A8H9L8A8</accession>
<feature type="domain" description="Response regulatory" evidence="2">
    <location>
        <begin position="22"/>
        <end position="141"/>
    </location>
</feature>
<evidence type="ECO:0000259" key="2">
    <source>
        <dbReference type="PROSITE" id="PS50110"/>
    </source>
</evidence>
<protein>
    <recommendedName>
        <fullName evidence="2">Response regulatory domain-containing protein</fullName>
    </recommendedName>
</protein>
<dbReference type="Proteomes" id="UP000655589">
    <property type="component" value="Unassembled WGS sequence"/>
</dbReference>
<dbReference type="InterPro" id="IPR001789">
    <property type="entry name" value="Sig_transdc_resp-reg_receiver"/>
</dbReference>
<dbReference type="SUPFAM" id="SSF52172">
    <property type="entry name" value="CheY-like"/>
    <property type="match status" value="1"/>
</dbReference>
<dbReference type="AlphaFoldDB" id="A0A8H9L8A8"/>
<evidence type="ECO:0000313" key="3">
    <source>
        <dbReference type="EMBL" id="GGM37321.1"/>
    </source>
</evidence>